<dbReference type="Proteomes" id="UP001157502">
    <property type="component" value="Chromosome 5"/>
</dbReference>
<gene>
    <name evidence="1" type="ORF">DPEC_G00057790</name>
</gene>
<proteinExistence type="predicted"/>
<reference evidence="1" key="1">
    <citation type="submission" date="2021-05" db="EMBL/GenBank/DDBJ databases">
        <authorList>
            <person name="Pan Q."/>
            <person name="Jouanno E."/>
            <person name="Zahm M."/>
            <person name="Klopp C."/>
            <person name="Cabau C."/>
            <person name="Louis A."/>
            <person name="Berthelot C."/>
            <person name="Parey E."/>
            <person name="Roest Crollius H."/>
            <person name="Montfort J."/>
            <person name="Robinson-Rechavi M."/>
            <person name="Bouchez O."/>
            <person name="Lampietro C."/>
            <person name="Lopez Roques C."/>
            <person name="Donnadieu C."/>
            <person name="Postlethwait J."/>
            <person name="Bobe J."/>
            <person name="Dillon D."/>
            <person name="Chandos A."/>
            <person name="von Hippel F."/>
            <person name="Guiguen Y."/>
        </authorList>
    </citation>
    <scope>NUCLEOTIDE SEQUENCE</scope>
    <source>
        <strain evidence="1">YG-Jan2019</strain>
    </source>
</reference>
<keyword evidence="2" id="KW-1185">Reference proteome</keyword>
<dbReference type="EMBL" id="CM055732">
    <property type="protein sequence ID" value="KAJ8011399.1"/>
    <property type="molecule type" value="Genomic_DNA"/>
</dbReference>
<accession>A0ACC2H608</accession>
<name>A0ACC2H608_DALPE</name>
<sequence length="363" mass="40333">MNRNTDRNMNCNMEMTTTDPGLVQPRGRAVPVFAWSLLESLGLTDPQLHPDSPDCRHSFTQYDDDGRASLQMPALGAMLHCLTSRCPSEYEMYGCYCGQEGKGQPLDRLDRCCFVHQCCLAQIRTMGCRRQRTFNTHITCNNGKPHCHGVSVCDKMQCVCDQTSAECMAAAHFNHTFPLDLLCRGPRAQCRRQGGKPLQRPSKSVPPQPDSSEESSESERGGSNPPGVDRTSSHPHSSEEARVEPDNQDQRPGEHSGNTHPQSQPQSPPSPQSDSSEERVDAGEQGTKSGVAEGLSPSTVQIHHQKPGKHDGVHTHQPSQPGEEGRKEEEGQNKEEEGRKEEEEEEGQKEEKEEEEGRKEEEE</sequence>
<protein>
    <submittedName>
        <fullName evidence="1">Uncharacterized protein</fullName>
    </submittedName>
</protein>
<organism evidence="1 2">
    <name type="scientific">Dallia pectoralis</name>
    <name type="common">Alaska blackfish</name>
    <dbReference type="NCBI Taxonomy" id="75939"/>
    <lineage>
        <taxon>Eukaryota</taxon>
        <taxon>Metazoa</taxon>
        <taxon>Chordata</taxon>
        <taxon>Craniata</taxon>
        <taxon>Vertebrata</taxon>
        <taxon>Euteleostomi</taxon>
        <taxon>Actinopterygii</taxon>
        <taxon>Neopterygii</taxon>
        <taxon>Teleostei</taxon>
        <taxon>Protacanthopterygii</taxon>
        <taxon>Esociformes</taxon>
        <taxon>Umbridae</taxon>
        <taxon>Dallia</taxon>
    </lineage>
</organism>
<evidence type="ECO:0000313" key="2">
    <source>
        <dbReference type="Proteomes" id="UP001157502"/>
    </source>
</evidence>
<comment type="caution">
    <text evidence="1">The sequence shown here is derived from an EMBL/GenBank/DDBJ whole genome shotgun (WGS) entry which is preliminary data.</text>
</comment>
<evidence type="ECO:0000313" key="1">
    <source>
        <dbReference type="EMBL" id="KAJ8011399.1"/>
    </source>
</evidence>